<feature type="compositionally biased region" description="Acidic residues" evidence="1">
    <location>
        <begin position="43"/>
        <end position="53"/>
    </location>
</feature>
<feature type="compositionally biased region" description="Polar residues" evidence="1">
    <location>
        <begin position="30"/>
        <end position="41"/>
    </location>
</feature>
<dbReference type="PROSITE" id="PS51257">
    <property type="entry name" value="PROKAR_LIPOPROTEIN"/>
    <property type="match status" value="1"/>
</dbReference>
<name>A0A238X3T4_9PSEU</name>
<evidence type="ECO:0000313" key="4">
    <source>
        <dbReference type="Proteomes" id="UP000198348"/>
    </source>
</evidence>
<evidence type="ECO:0008006" key="5">
    <source>
        <dbReference type="Google" id="ProtNLM"/>
    </source>
</evidence>
<dbReference type="EMBL" id="FZNW01000009">
    <property type="protein sequence ID" value="SNR53261.1"/>
    <property type="molecule type" value="Genomic_DNA"/>
</dbReference>
<dbReference type="AlphaFoldDB" id="A0A238X3T4"/>
<dbReference type="Proteomes" id="UP000198348">
    <property type="component" value="Unassembled WGS sequence"/>
</dbReference>
<evidence type="ECO:0000256" key="2">
    <source>
        <dbReference type="SAM" id="SignalP"/>
    </source>
</evidence>
<feature type="region of interest" description="Disordered" evidence="1">
    <location>
        <begin position="21"/>
        <end position="53"/>
    </location>
</feature>
<gene>
    <name evidence="3" type="ORF">SAMN06265360_10915</name>
</gene>
<feature type="chain" id="PRO_5039078654" description="Lipoprotein" evidence="2">
    <location>
        <begin position="24"/>
        <end position="263"/>
    </location>
</feature>
<proteinExistence type="predicted"/>
<evidence type="ECO:0000313" key="3">
    <source>
        <dbReference type="EMBL" id="SNR53261.1"/>
    </source>
</evidence>
<keyword evidence="4" id="KW-1185">Reference proteome</keyword>
<sequence>MSRMGRRLAATVAVAALVTASCTDDDNSTEPETGGQNTAEDQASPDEETVELPDEPAASSFLYAEGVEPAVGEADDDVTVTWGDPVDAKVPFLAVNGTEEPVSRVEVSGTVVDGQGETITSGASQSVQPNVVEPGEVAFGFVYAGAGKQLPDDAAVDSPNVDYRTGLGDFENIIALEIEKLERVSDGFTGSLTNPHELDVDGPIDVTLACLNGDGELLDVLGTFADRDSVEAGGTATFTVDLFGDEPDCDGLLAGSSGYDPNV</sequence>
<organism evidence="3 4">
    <name type="scientific">Haloechinothrix alba</name>
    <dbReference type="NCBI Taxonomy" id="664784"/>
    <lineage>
        <taxon>Bacteria</taxon>
        <taxon>Bacillati</taxon>
        <taxon>Actinomycetota</taxon>
        <taxon>Actinomycetes</taxon>
        <taxon>Pseudonocardiales</taxon>
        <taxon>Pseudonocardiaceae</taxon>
        <taxon>Haloechinothrix</taxon>
    </lineage>
</organism>
<reference evidence="3 4" key="1">
    <citation type="submission" date="2017-06" db="EMBL/GenBank/DDBJ databases">
        <authorList>
            <person name="Kim H.J."/>
            <person name="Triplett B.A."/>
        </authorList>
    </citation>
    <scope>NUCLEOTIDE SEQUENCE [LARGE SCALE GENOMIC DNA]</scope>
    <source>
        <strain evidence="3 4">DSM 45207</strain>
    </source>
</reference>
<accession>A0A238X3T4</accession>
<keyword evidence="2" id="KW-0732">Signal</keyword>
<evidence type="ECO:0000256" key="1">
    <source>
        <dbReference type="SAM" id="MobiDB-lite"/>
    </source>
</evidence>
<protein>
    <recommendedName>
        <fullName evidence="5">Lipoprotein</fullName>
    </recommendedName>
</protein>
<feature type="signal peptide" evidence="2">
    <location>
        <begin position="1"/>
        <end position="23"/>
    </location>
</feature>